<dbReference type="Gene3D" id="3.40.50.2000">
    <property type="entry name" value="Glycogen Phosphorylase B"/>
    <property type="match status" value="2"/>
</dbReference>
<dbReference type="RefSeq" id="WP_254151353.1">
    <property type="nucleotide sequence ID" value="NZ_JAHESD010000001.1"/>
</dbReference>
<feature type="domain" description="Glycosyl transferase family 1" evidence="1">
    <location>
        <begin position="147"/>
        <end position="304"/>
    </location>
</feature>
<proteinExistence type="predicted"/>
<dbReference type="CDD" id="cd03801">
    <property type="entry name" value="GT4_PimA-like"/>
    <property type="match status" value="1"/>
</dbReference>
<protein>
    <submittedName>
        <fullName evidence="2">Glycosyltransferase family 4 protein</fullName>
    </submittedName>
</protein>
<dbReference type="Pfam" id="PF00534">
    <property type="entry name" value="Glycos_transf_1"/>
    <property type="match status" value="1"/>
</dbReference>
<evidence type="ECO:0000313" key="2">
    <source>
        <dbReference type="EMBL" id="MBT1701652.1"/>
    </source>
</evidence>
<dbReference type="PANTHER" id="PTHR12526:SF630">
    <property type="entry name" value="GLYCOSYLTRANSFERASE"/>
    <property type="match status" value="1"/>
</dbReference>
<dbReference type="EMBL" id="JAHESD010000001">
    <property type="protein sequence ID" value="MBT1701652.1"/>
    <property type="molecule type" value="Genomic_DNA"/>
</dbReference>
<gene>
    <name evidence="2" type="ORF">KK060_00075</name>
</gene>
<evidence type="ECO:0000259" key="1">
    <source>
        <dbReference type="Pfam" id="PF00534"/>
    </source>
</evidence>
<organism evidence="2 3">
    <name type="scientific">Chryseosolibacter indicus</name>
    <dbReference type="NCBI Taxonomy" id="2782351"/>
    <lineage>
        <taxon>Bacteria</taxon>
        <taxon>Pseudomonadati</taxon>
        <taxon>Bacteroidota</taxon>
        <taxon>Cytophagia</taxon>
        <taxon>Cytophagales</taxon>
        <taxon>Chryseotaleaceae</taxon>
        <taxon>Chryseosolibacter</taxon>
    </lineage>
</organism>
<name>A0ABS5VJL2_9BACT</name>
<keyword evidence="3" id="KW-1185">Reference proteome</keyword>
<comment type="caution">
    <text evidence="2">The sequence shown here is derived from an EMBL/GenBank/DDBJ whole genome shotgun (WGS) entry which is preliminary data.</text>
</comment>
<dbReference type="InterPro" id="IPR001296">
    <property type="entry name" value="Glyco_trans_1"/>
</dbReference>
<sequence length="324" mass="36493">MKLAVILPHTKLYGGVKRFFELGDVFIKKGHEFKVLTPDGTGPVWYSGTIPTLSLSSAKEEEFDAVFITETQFLEVLSHFKTRHQILYFVRPSDKLSILKKYPDVKVYANSTNALETAKSKYRIDAFPAFGGINTDTFLPKVLKSKDKSEPIVIMTYGRVVEKKKGTKLVVRACERLYRKGYNIKLLLFDTPVNEKAEKAIKKFNTIVPFDFVLNHPVSDNLQLYHKADIFVSAEKKAGHSNTSAEAMASGIPVIGTNSGTKDFLIHNETGLVISRWSRCIAKAIATLINDFELRQKLAIRGRSKIEEFSWSVLAEKILTELAK</sequence>
<dbReference type="Proteomes" id="UP000772618">
    <property type="component" value="Unassembled WGS sequence"/>
</dbReference>
<accession>A0ABS5VJL2</accession>
<evidence type="ECO:0000313" key="3">
    <source>
        <dbReference type="Proteomes" id="UP000772618"/>
    </source>
</evidence>
<reference evidence="2 3" key="1">
    <citation type="submission" date="2021-05" db="EMBL/GenBank/DDBJ databases">
        <title>A Polyphasic approach of four new species of the genus Ohtaekwangia: Ohtaekwangia histidinii sp. nov., Ohtaekwangia cretensis sp. nov., Ohtaekwangia indiensis sp. nov., Ohtaekwangia reichenbachii sp. nov. from diverse environment.</title>
        <authorList>
            <person name="Octaviana S."/>
        </authorList>
    </citation>
    <scope>NUCLEOTIDE SEQUENCE [LARGE SCALE GENOMIC DNA]</scope>
    <source>
        <strain evidence="2 3">PWU20</strain>
    </source>
</reference>
<dbReference type="PANTHER" id="PTHR12526">
    <property type="entry name" value="GLYCOSYLTRANSFERASE"/>
    <property type="match status" value="1"/>
</dbReference>
<dbReference type="SUPFAM" id="SSF53756">
    <property type="entry name" value="UDP-Glycosyltransferase/glycogen phosphorylase"/>
    <property type="match status" value="1"/>
</dbReference>